<keyword evidence="8" id="KW-0645">Protease</keyword>
<keyword evidence="4" id="KW-1133">Transmembrane helix</keyword>
<keyword evidence="3" id="KW-0812">Transmembrane</keyword>
<dbReference type="PANTHER" id="PTHR42911">
    <property type="entry name" value="MODULATOR OF FTSH PROTEASE HFLC"/>
    <property type="match status" value="1"/>
</dbReference>
<protein>
    <recommendedName>
        <fullName evidence="6">Protein HflC</fullName>
    </recommendedName>
</protein>
<dbReference type="InterPro" id="IPR036013">
    <property type="entry name" value="Band_7/SPFH_dom_sf"/>
</dbReference>
<evidence type="ECO:0000256" key="4">
    <source>
        <dbReference type="ARBA" id="ARBA00022989"/>
    </source>
</evidence>
<dbReference type="Pfam" id="PF01145">
    <property type="entry name" value="Band_7"/>
    <property type="match status" value="1"/>
</dbReference>
<dbReference type="PANTHER" id="PTHR42911:SF1">
    <property type="entry name" value="MODULATOR OF FTSH PROTEASE HFLC"/>
    <property type="match status" value="1"/>
</dbReference>
<evidence type="ECO:0000259" key="7">
    <source>
        <dbReference type="SMART" id="SM00244"/>
    </source>
</evidence>
<accession>A0ABT2EQ22</accession>
<dbReference type="NCBIfam" id="TIGR01932">
    <property type="entry name" value="hflC"/>
    <property type="match status" value="1"/>
</dbReference>
<comment type="subcellular location">
    <subcellularLocation>
        <location evidence="1">Membrane</location>
    </subcellularLocation>
</comment>
<dbReference type="GO" id="GO:0006508">
    <property type="term" value="P:proteolysis"/>
    <property type="evidence" value="ECO:0007669"/>
    <property type="project" value="UniProtKB-KW"/>
</dbReference>
<dbReference type="SMART" id="SM00244">
    <property type="entry name" value="PHB"/>
    <property type="match status" value="1"/>
</dbReference>
<keyword evidence="8" id="KW-0378">Hydrolase</keyword>
<keyword evidence="5" id="KW-0472">Membrane</keyword>
<dbReference type="Proteomes" id="UP001204798">
    <property type="component" value="Unassembled WGS sequence"/>
</dbReference>
<evidence type="ECO:0000256" key="1">
    <source>
        <dbReference type="ARBA" id="ARBA00004370"/>
    </source>
</evidence>
<evidence type="ECO:0000313" key="8">
    <source>
        <dbReference type="EMBL" id="MCS3920037.1"/>
    </source>
</evidence>
<dbReference type="PIRSF" id="PIRSF005651">
    <property type="entry name" value="HflC"/>
    <property type="match status" value="1"/>
</dbReference>
<evidence type="ECO:0000256" key="2">
    <source>
        <dbReference type="ARBA" id="ARBA00007862"/>
    </source>
</evidence>
<dbReference type="InterPro" id="IPR010200">
    <property type="entry name" value="HflC"/>
</dbReference>
<name>A0ABT2EQ22_9BACT</name>
<comment type="similarity">
    <text evidence="2 6">Belongs to the band 7/mec-2 family. HflC subfamily.</text>
</comment>
<comment type="caution">
    <text evidence="8">The sequence shown here is derived from an EMBL/GenBank/DDBJ whole genome shotgun (WGS) entry which is preliminary data.</text>
</comment>
<sequence length="305" mass="34899">MVRDGKRSALLVVIALVALISVWRCFFVVDETEWAVVLRFGKLVKVVEDAGLHFRLPIDSVRKFDKRLQVYNPPATEFLTGDKKNLVLDVYVVWRIAEPVRFWQSVGDPVGAEARIHDLVWSELAAGLGNYDLSQLVAVRPEREEIDEVTRVSELTETVKRRCQQVASRLYGVELVDIGLKRLNFPEQSKEAVFARMRAERERIAKRYIAEGEEIAAKIKAEADREKERILANAYREAEKIRGEGDALAARIYGQAFSRDPEFYKLLRTLEAYRKAIDDKTTVVLSSDSEFLKLLMRGQIGGERR</sequence>
<dbReference type="GO" id="GO:0008233">
    <property type="term" value="F:peptidase activity"/>
    <property type="evidence" value="ECO:0007669"/>
    <property type="project" value="UniProtKB-KW"/>
</dbReference>
<keyword evidence="9" id="KW-1185">Reference proteome</keyword>
<gene>
    <name evidence="8" type="ORF">M2350_002454</name>
</gene>
<dbReference type="Gene3D" id="3.30.479.30">
    <property type="entry name" value="Band 7 domain"/>
    <property type="match status" value="1"/>
</dbReference>
<feature type="domain" description="Band 7" evidence="7">
    <location>
        <begin position="24"/>
        <end position="197"/>
    </location>
</feature>
<dbReference type="EMBL" id="JANUCP010000004">
    <property type="protein sequence ID" value="MCS3920037.1"/>
    <property type="molecule type" value="Genomic_DNA"/>
</dbReference>
<evidence type="ECO:0000256" key="5">
    <source>
        <dbReference type="ARBA" id="ARBA00023136"/>
    </source>
</evidence>
<evidence type="ECO:0000256" key="3">
    <source>
        <dbReference type="ARBA" id="ARBA00022692"/>
    </source>
</evidence>
<dbReference type="InterPro" id="IPR001107">
    <property type="entry name" value="Band_7"/>
</dbReference>
<organism evidence="8 9">
    <name type="scientific">Candidatus Fervidibacter sacchari</name>
    <dbReference type="NCBI Taxonomy" id="1448929"/>
    <lineage>
        <taxon>Bacteria</taxon>
        <taxon>Candidatus Fervidibacterota</taxon>
        <taxon>Candidatus Fervidibacter</taxon>
    </lineage>
</organism>
<proteinExistence type="inferred from homology"/>
<dbReference type="SUPFAM" id="SSF117892">
    <property type="entry name" value="Band 7/SPFH domain"/>
    <property type="match status" value="1"/>
</dbReference>
<comment type="function">
    <text evidence="6">HflC and HflK could regulate a protease.</text>
</comment>
<dbReference type="RefSeq" id="WP_259097199.1">
    <property type="nucleotide sequence ID" value="NZ_CP130454.1"/>
</dbReference>
<evidence type="ECO:0000256" key="6">
    <source>
        <dbReference type="PIRNR" id="PIRNR005651"/>
    </source>
</evidence>
<reference evidence="8 9" key="1">
    <citation type="submission" date="2022-08" db="EMBL/GenBank/DDBJ databases">
        <title>Bacterial and archaeal communities from various locations to study Microbial Dark Matter (Phase II).</title>
        <authorList>
            <person name="Stepanauskas R."/>
        </authorList>
    </citation>
    <scope>NUCLEOTIDE SEQUENCE [LARGE SCALE GENOMIC DNA]</scope>
    <source>
        <strain evidence="8 9">PD1</strain>
    </source>
</reference>
<dbReference type="CDD" id="cd03405">
    <property type="entry name" value="SPFH_HflC"/>
    <property type="match status" value="1"/>
</dbReference>
<evidence type="ECO:0000313" key="9">
    <source>
        <dbReference type="Proteomes" id="UP001204798"/>
    </source>
</evidence>